<proteinExistence type="predicted"/>
<protein>
    <submittedName>
        <fullName evidence="1">Uncharacterized protein</fullName>
    </submittedName>
</protein>
<dbReference type="EMBL" id="CABVHP010000002">
    <property type="protein sequence ID" value="VVN79912.1"/>
    <property type="molecule type" value="Genomic_DNA"/>
</dbReference>
<organism evidence="1 2">
    <name type="scientific">Pseudomonas fluorescens</name>
    <dbReference type="NCBI Taxonomy" id="294"/>
    <lineage>
        <taxon>Bacteria</taxon>
        <taxon>Pseudomonadati</taxon>
        <taxon>Pseudomonadota</taxon>
        <taxon>Gammaproteobacteria</taxon>
        <taxon>Pseudomonadales</taxon>
        <taxon>Pseudomonadaceae</taxon>
        <taxon>Pseudomonas</taxon>
    </lineage>
</organism>
<name>A0A5E7AKB4_PSEFL</name>
<evidence type="ECO:0000313" key="2">
    <source>
        <dbReference type="Proteomes" id="UP000326557"/>
    </source>
</evidence>
<evidence type="ECO:0000313" key="1">
    <source>
        <dbReference type="EMBL" id="VVN79912.1"/>
    </source>
</evidence>
<sequence>MSAHFVKTARWECLLKWSNRVNLMIYKAFNNIISHTAVSHHYRSGKSANYVKR</sequence>
<dbReference type="AlphaFoldDB" id="A0A5E7AKB4"/>
<dbReference type="Proteomes" id="UP000326557">
    <property type="component" value="Unassembled WGS sequence"/>
</dbReference>
<gene>
    <name evidence="1" type="ORF">PS704_01019</name>
</gene>
<reference evidence="1 2" key="1">
    <citation type="submission" date="2019-09" db="EMBL/GenBank/DDBJ databases">
        <authorList>
            <person name="Chandra G."/>
            <person name="Truman W A."/>
        </authorList>
    </citation>
    <scope>NUCLEOTIDE SEQUENCE [LARGE SCALE GENOMIC DNA]</scope>
    <source>
        <strain evidence="1">PS704</strain>
    </source>
</reference>
<accession>A0A5E7AKB4</accession>